<organism evidence="2 3">
    <name type="scientific">Alloalcanivorax marinus</name>
    <dbReference type="NCBI Taxonomy" id="1177169"/>
    <lineage>
        <taxon>Bacteria</taxon>
        <taxon>Pseudomonadati</taxon>
        <taxon>Pseudomonadota</taxon>
        <taxon>Gammaproteobacteria</taxon>
        <taxon>Oceanospirillales</taxon>
        <taxon>Alcanivoracaceae</taxon>
        <taxon>Alloalcanivorax</taxon>
    </lineage>
</organism>
<gene>
    <name evidence="2" type="ORF">LL252_15540</name>
</gene>
<keyword evidence="3" id="KW-1185">Reference proteome</keyword>
<evidence type="ECO:0000313" key="3">
    <source>
        <dbReference type="Proteomes" id="UP001108027"/>
    </source>
</evidence>
<feature type="compositionally biased region" description="Low complexity" evidence="1">
    <location>
        <begin position="57"/>
        <end position="73"/>
    </location>
</feature>
<name>A0A9Q3UQ06_9GAMM</name>
<feature type="region of interest" description="Disordered" evidence="1">
    <location>
        <begin position="57"/>
        <end position="80"/>
    </location>
</feature>
<comment type="caution">
    <text evidence="2">The sequence shown here is derived from an EMBL/GenBank/DDBJ whole genome shotgun (WGS) entry which is preliminary data.</text>
</comment>
<dbReference type="AlphaFoldDB" id="A0A9Q3UQ06"/>
<dbReference type="RefSeq" id="WP_228234662.1">
    <property type="nucleotide sequence ID" value="NZ_JAJGNA010000026.1"/>
</dbReference>
<evidence type="ECO:0000313" key="2">
    <source>
        <dbReference type="EMBL" id="MCC4309986.1"/>
    </source>
</evidence>
<dbReference type="Proteomes" id="UP001108027">
    <property type="component" value="Unassembled WGS sequence"/>
</dbReference>
<dbReference type="EMBL" id="JAJGNA010000026">
    <property type="protein sequence ID" value="MCC4309986.1"/>
    <property type="molecule type" value="Genomic_DNA"/>
</dbReference>
<evidence type="ECO:0000256" key="1">
    <source>
        <dbReference type="SAM" id="MobiDB-lite"/>
    </source>
</evidence>
<accession>A0A9Q3UQ06</accession>
<evidence type="ECO:0008006" key="4">
    <source>
        <dbReference type="Google" id="ProtNLM"/>
    </source>
</evidence>
<sequence length="263" mass="27848">MNLFYVMPIVVAAAVASSCGDDEDGGLGGSLRSDASVFYYNQITSNGADDQSTLTADVTLSGDDSDSVSGVGYSRDDEGPELRVRIDEGNDNDDNSVSLEGVNGSGGRLFRARVNLANNSNYTAVSYGDTSFNSTGVAIFEQDGSDVDSGARFRVINTVNPEDFNATGFSLRYNDAGTGTYFATGLRLGQATEYQSTNAGSLNLVVARTGVSPEERFARVDCSLSGSRTYDVILASEDPLNPPLSENEADGALVLYCHPQERN</sequence>
<protein>
    <recommendedName>
        <fullName evidence="4">DUF4397 domain-containing protein</fullName>
    </recommendedName>
</protein>
<reference evidence="2" key="1">
    <citation type="submission" date="2021-10" db="EMBL/GenBank/DDBJ databases">
        <title>The diversity and Nitrogen Metabolism of Culturable Nitrate-Utilizing Bacteria Within the Oxygen Minimum Zone of the Changjiang (Yangtze River)Estuary.</title>
        <authorList>
            <person name="Zhang D."/>
            <person name="Zheng J."/>
            <person name="Liu S."/>
            <person name="He W."/>
        </authorList>
    </citation>
    <scope>NUCLEOTIDE SEQUENCE</scope>
    <source>
        <strain evidence="2">FXH-223</strain>
    </source>
</reference>
<proteinExistence type="predicted"/>